<protein>
    <submittedName>
        <fullName evidence="2">Dof zinc finger protein</fullName>
    </submittedName>
</protein>
<feature type="compositionally biased region" description="Polar residues" evidence="1">
    <location>
        <begin position="20"/>
        <end position="29"/>
    </location>
</feature>
<evidence type="ECO:0000313" key="2">
    <source>
        <dbReference type="EMBL" id="EEE06448.1"/>
    </source>
</evidence>
<gene>
    <name evidence="2" type="ORF">BURMUCGD2_4044</name>
</gene>
<dbReference type="EMBL" id="ACFC01000006">
    <property type="protein sequence ID" value="EEE06448.1"/>
    <property type="molecule type" value="Genomic_DNA"/>
</dbReference>
<dbReference type="AlphaFoldDB" id="B9BRM7"/>
<evidence type="ECO:0000313" key="3">
    <source>
        <dbReference type="Proteomes" id="UP000004535"/>
    </source>
</evidence>
<comment type="caution">
    <text evidence="2">The sequence shown here is derived from an EMBL/GenBank/DDBJ whole genome shotgun (WGS) entry which is preliminary data.</text>
</comment>
<evidence type="ECO:0000256" key="1">
    <source>
        <dbReference type="SAM" id="MobiDB-lite"/>
    </source>
</evidence>
<name>B9BRM7_9BURK</name>
<proteinExistence type="predicted"/>
<reference evidence="2 3" key="1">
    <citation type="journal article" date="2012" name="J. Bacteriol.">
        <title>Draft Genome Sequence Determination for Cystic Fibrosis and Chronic Granulomatous Disease Burkholderia multivorans Isolates.</title>
        <authorList>
            <person name="Varga J.J."/>
            <person name="Losada L."/>
            <person name="Zelazny A.M."/>
            <person name="Brinkac L."/>
            <person name="Harkins D."/>
            <person name="Radune D."/>
            <person name="Hostetler J."/>
            <person name="Sampaio E.P."/>
            <person name="Ronning C.M."/>
            <person name="Nierman W.C."/>
            <person name="Greenberg D.E."/>
            <person name="Holland S.M."/>
            <person name="Goldberg J.B."/>
        </authorList>
    </citation>
    <scope>NUCLEOTIDE SEQUENCE [LARGE SCALE GENOMIC DNA]</scope>
    <source>
        <strain evidence="2 3">CGD2</strain>
    </source>
</reference>
<dbReference type="Proteomes" id="UP000004535">
    <property type="component" value="Unassembled WGS sequence"/>
</dbReference>
<organism evidence="2 3">
    <name type="scientific">Burkholderia multivorans CGD2</name>
    <dbReference type="NCBI Taxonomy" id="513052"/>
    <lineage>
        <taxon>Bacteria</taxon>
        <taxon>Pseudomonadati</taxon>
        <taxon>Pseudomonadota</taxon>
        <taxon>Betaproteobacteria</taxon>
        <taxon>Burkholderiales</taxon>
        <taxon>Burkholderiaceae</taxon>
        <taxon>Burkholderia</taxon>
        <taxon>Burkholderia cepacia complex</taxon>
    </lineage>
</organism>
<feature type="compositionally biased region" description="Basic residues" evidence="1">
    <location>
        <begin position="1"/>
        <end position="14"/>
    </location>
</feature>
<feature type="region of interest" description="Disordered" evidence="1">
    <location>
        <begin position="1"/>
        <end position="29"/>
    </location>
</feature>
<sequence>MAGGSQRRHARRVRPAAGTRQPNAGTTRHTCAMSIARGAESQDRHLSNRQM</sequence>
<accession>B9BRM7</accession>